<dbReference type="PANTHER" id="PTHR43766">
    <property type="entry name" value="TRYPTOPHAN--TRNA LIGASE, MITOCHONDRIAL"/>
    <property type="match status" value="1"/>
</dbReference>
<sequence>MEQSTTPRKKVIFSGIQPTGVFTLGNYLGAVKNWGPLQDEYDCTYSVVDLHAITVKQDPAKLRRQTLDCYALLIACGIDPQKSLLFIQSHNPAHSQLAWVLSCFTQFGDLGRMTQFKEKSQKHPDDINAGLFTYPVLMAADILAYGTDLVPVGQDQKQHLELARGIANRFNGRFGETFVVPEPYIPKTAAKIMSLTEPEKKMSKSDPNPNGFISILDEPDVILRKFKKAVTDSEGVVCRREGKAGINNLMSIYSAITGKDFDEIEREFAGKGYGAFKMAVGETVSDELAPIREAFARLSKDREYLEECYTKGAEKACRATAKMLRKVYKKVGFIGL</sequence>
<evidence type="ECO:0000313" key="10">
    <source>
        <dbReference type="EMBL" id="MZL69173.1"/>
    </source>
</evidence>
<dbReference type="NCBIfam" id="TIGR00233">
    <property type="entry name" value="trpS"/>
    <property type="match status" value="1"/>
</dbReference>
<dbReference type="Gene3D" id="1.10.240.10">
    <property type="entry name" value="Tyrosyl-Transfer RNA Synthetase"/>
    <property type="match status" value="1"/>
</dbReference>
<proteinExistence type="inferred from homology"/>
<dbReference type="Pfam" id="PF00579">
    <property type="entry name" value="tRNA-synt_1b"/>
    <property type="match status" value="1"/>
</dbReference>
<reference evidence="10 13" key="3">
    <citation type="journal article" date="2019" name="Nat. Med.">
        <title>A library of human gut bacterial isolates paired with longitudinal multiomics data enables mechanistic microbiome research.</title>
        <authorList>
            <person name="Poyet M."/>
            <person name="Groussin M."/>
            <person name="Gibbons S.M."/>
            <person name="Avila-Pacheco J."/>
            <person name="Jiang X."/>
            <person name="Kearney S.M."/>
            <person name="Perrotta A.R."/>
            <person name="Berdy B."/>
            <person name="Zhao S."/>
            <person name="Lieberman T.D."/>
            <person name="Swanson P.K."/>
            <person name="Smith M."/>
            <person name="Roesemann S."/>
            <person name="Alexander J.E."/>
            <person name="Rich S.A."/>
            <person name="Livny J."/>
            <person name="Vlamakis H."/>
            <person name="Clish C."/>
            <person name="Bullock K."/>
            <person name="Deik A."/>
            <person name="Scott J."/>
            <person name="Pierce K.A."/>
            <person name="Xavier R.J."/>
            <person name="Alm E.J."/>
        </authorList>
    </citation>
    <scope>NUCLEOTIDE SEQUENCE [LARGE SCALE GENOMIC DNA]</scope>
    <source>
        <strain evidence="10 13">BIOML-A2</strain>
    </source>
</reference>
<evidence type="ECO:0000313" key="12">
    <source>
        <dbReference type="Proteomes" id="UP000184089"/>
    </source>
</evidence>
<evidence type="ECO:0000256" key="3">
    <source>
        <dbReference type="ARBA" id="ARBA00022741"/>
    </source>
</evidence>
<keyword evidence="2 8" id="KW-0436">Ligase</keyword>
<evidence type="ECO:0000256" key="6">
    <source>
        <dbReference type="ARBA" id="ARBA00023146"/>
    </source>
</evidence>
<evidence type="ECO:0000256" key="8">
    <source>
        <dbReference type="HAMAP-Rule" id="MF_00140"/>
    </source>
</evidence>
<accession>A0AAQ1RW62</accession>
<organism evidence="11 12">
    <name type="scientific">Bittarella massiliensis</name>
    <name type="common">ex Durand et al. 2017</name>
    <dbReference type="NCBI Taxonomy" id="1720313"/>
    <lineage>
        <taxon>Bacteria</taxon>
        <taxon>Bacillati</taxon>
        <taxon>Bacillota</taxon>
        <taxon>Clostridia</taxon>
        <taxon>Eubacteriales</taxon>
        <taxon>Oscillospiraceae</taxon>
        <taxon>Bittarella (ex Durand et al. 2017)</taxon>
    </lineage>
</organism>
<evidence type="ECO:0000256" key="1">
    <source>
        <dbReference type="ARBA" id="ARBA00005594"/>
    </source>
</evidence>
<feature type="binding site" evidence="8">
    <location>
        <begin position="25"/>
        <end position="26"/>
    </location>
    <ligand>
        <name>ATP</name>
        <dbReference type="ChEBI" id="CHEBI:30616"/>
    </ligand>
</feature>
<comment type="caution">
    <text evidence="11">The sequence shown here is derived from an EMBL/GenBank/DDBJ whole genome shotgun (WGS) entry which is preliminary data.</text>
</comment>
<dbReference type="InterPro" id="IPR024109">
    <property type="entry name" value="Trp-tRNA-ligase_bac-type"/>
</dbReference>
<dbReference type="InterPro" id="IPR014729">
    <property type="entry name" value="Rossmann-like_a/b/a_fold"/>
</dbReference>
<dbReference type="InterPro" id="IPR002306">
    <property type="entry name" value="Trp-tRNA-ligase"/>
</dbReference>
<dbReference type="SUPFAM" id="SSF52374">
    <property type="entry name" value="Nucleotidylyl transferase"/>
    <property type="match status" value="1"/>
</dbReference>
<comment type="similarity">
    <text evidence="1 8 9">Belongs to the class-I aminoacyl-tRNA synthetase family.</text>
</comment>
<dbReference type="EMBL" id="FQVY01000002">
    <property type="protein sequence ID" value="SHG13959.1"/>
    <property type="molecule type" value="Genomic_DNA"/>
</dbReference>
<dbReference type="GO" id="GO:0006436">
    <property type="term" value="P:tryptophanyl-tRNA aminoacylation"/>
    <property type="evidence" value="ECO:0007669"/>
    <property type="project" value="UniProtKB-UniRule"/>
</dbReference>
<comment type="subunit">
    <text evidence="8">Homodimer.</text>
</comment>
<keyword evidence="4 8" id="KW-0067">ATP-binding</keyword>
<keyword evidence="6 8" id="KW-0030">Aminoacyl-tRNA synthetase</keyword>
<feature type="binding site" evidence="8">
    <location>
        <begin position="17"/>
        <end position="19"/>
    </location>
    <ligand>
        <name>ATP</name>
        <dbReference type="ChEBI" id="CHEBI:30616"/>
    </ligand>
</feature>
<dbReference type="EC" id="6.1.1.2" evidence="8"/>
<dbReference type="EMBL" id="WWVX01000002">
    <property type="protein sequence ID" value="MZL69173.1"/>
    <property type="molecule type" value="Genomic_DNA"/>
</dbReference>
<reference evidence="11" key="1">
    <citation type="submission" date="2016-11" db="EMBL/GenBank/DDBJ databases">
        <authorList>
            <person name="Varghese N."/>
            <person name="Submissions S."/>
        </authorList>
    </citation>
    <scope>NUCLEOTIDE SEQUENCE</scope>
    <source>
        <strain evidence="11">DSM 4029</strain>
    </source>
</reference>
<dbReference type="CDD" id="cd00806">
    <property type="entry name" value="TrpRS_core"/>
    <property type="match status" value="1"/>
</dbReference>
<keyword evidence="3 8" id="KW-0547">Nucleotide-binding</keyword>
<dbReference type="HAMAP" id="MF_00140_B">
    <property type="entry name" value="Trp_tRNA_synth_B"/>
    <property type="match status" value="1"/>
</dbReference>
<reference evidence="12" key="2">
    <citation type="submission" date="2016-11" db="EMBL/GenBank/DDBJ databases">
        <authorList>
            <person name="Jaros S."/>
            <person name="Januszkiewicz K."/>
            <person name="Wedrychowicz H."/>
        </authorList>
    </citation>
    <scope>NUCLEOTIDE SEQUENCE [LARGE SCALE GENOMIC DNA]</scope>
    <source>
        <strain evidence="12">DSM 4029</strain>
    </source>
</reference>
<keyword evidence="8" id="KW-0963">Cytoplasm</keyword>
<comment type="catalytic activity">
    <reaction evidence="7 8">
        <text>tRNA(Trp) + L-tryptophan + ATP = L-tryptophyl-tRNA(Trp) + AMP + diphosphate + H(+)</text>
        <dbReference type="Rhea" id="RHEA:24080"/>
        <dbReference type="Rhea" id="RHEA-COMP:9671"/>
        <dbReference type="Rhea" id="RHEA-COMP:9705"/>
        <dbReference type="ChEBI" id="CHEBI:15378"/>
        <dbReference type="ChEBI" id="CHEBI:30616"/>
        <dbReference type="ChEBI" id="CHEBI:33019"/>
        <dbReference type="ChEBI" id="CHEBI:57912"/>
        <dbReference type="ChEBI" id="CHEBI:78442"/>
        <dbReference type="ChEBI" id="CHEBI:78535"/>
        <dbReference type="ChEBI" id="CHEBI:456215"/>
        <dbReference type="EC" id="6.1.1.2"/>
    </reaction>
</comment>
<dbReference type="PANTHER" id="PTHR43766:SF1">
    <property type="entry name" value="TRYPTOPHAN--TRNA LIGASE, MITOCHONDRIAL"/>
    <property type="match status" value="1"/>
</dbReference>
<dbReference type="GO" id="GO:0004830">
    <property type="term" value="F:tryptophan-tRNA ligase activity"/>
    <property type="evidence" value="ECO:0007669"/>
    <property type="project" value="UniProtKB-UniRule"/>
</dbReference>
<evidence type="ECO:0000256" key="2">
    <source>
        <dbReference type="ARBA" id="ARBA00022598"/>
    </source>
</evidence>
<evidence type="ECO:0000313" key="13">
    <source>
        <dbReference type="Proteomes" id="UP000474718"/>
    </source>
</evidence>
<dbReference type="FunFam" id="1.10.240.10:FF:000002">
    <property type="entry name" value="Tryptophan--tRNA ligase"/>
    <property type="match status" value="1"/>
</dbReference>
<dbReference type="Gene3D" id="3.40.50.620">
    <property type="entry name" value="HUPs"/>
    <property type="match status" value="1"/>
</dbReference>
<dbReference type="PROSITE" id="PS00178">
    <property type="entry name" value="AA_TRNA_LIGASE_I"/>
    <property type="match status" value="1"/>
</dbReference>
<dbReference type="InterPro" id="IPR002305">
    <property type="entry name" value="aa-tRNA-synth_Ic"/>
</dbReference>
<name>A0AAQ1RW62_9FIRM</name>
<gene>
    <name evidence="8 10" type="primary">trpS</name>
    <name evidence="10" type="ORF">GT747_05245</name>
    <name evidence="11" type="ORF">SAMN05444424_1621</name>
</gene>
<evidence type="ECO:0000313" key="11">
    <source>
        <dbReference type="EMBL" id="SHG13959.1"/>
    </source>
</evidence>
<dbReference type="RefSeq" id="WP_021660529.1">
    <property type="nucleotide sequence ID" value="NZ_FQVY01000002.1"/>
</dbReference>
<feature type="binding site" evidence="8">
    <location>
        <begin position="153"/>
        <end position="155"/>
    </location>
    <ligand>
        <name>ATP</name>
        <dbReference type="ChEBI" id="CHEBI:30616"/>
    </ligand>
</feature>
<dbReference type="Proteomes" id="UP000184089">
    <property type="component" value="Unassembled WGS sequence"/>
</dbReference>
<comment type="function">
    <text evidence="8">Catalyzes the attachment of tryptophan to tRNA(Trp).</text>
</comment>
<protein>
    <recommendedName>
        <fullName evidence="8">Tryptophan--tRNA ligase</fullName>
        <ecNumber evidence="8">6.1.1.2</ecNumber>
    </recommendedName>
    <alternativeName>
        <fullName evidence="8">Tryptophanyl-tRNA synthetase</fullName>
        <shortName evidence="8">TrpRS</shortName>
    </alternativeName>
</protein>
<keyword evidence="13" id="KW-1185">Reference proteome</keyword>
<evidence type="ECO:0000256" key="9">
    <source>
        <dbReference type="RuleBase" id="RU363036"/>
    </source>
</evidence>
<feature type="binding site" evidence="8">
    <location>
        <position position="141"/>
    </location>
    <ligand>
        <name>L-tryptophan</name>
        <dbReference type="ChEBI" id="CHEBI:57912"/>
    </ligand>
</feature>
<dbReference type="GO" id="GO:0005524">
    <property type="term" value="F:ATP binding"/>
    <property type="evidence" value="ECO:0007669"/>
    <property type="project" value="UniProtKB-UniRule"/>
</dbReference>
<feature type="binding site" evidence="8">
    <location>
        <position position="192"/>
    </location>
    <ligand>
        <name>ATP</name>
        <dbReference type="ChEBI" id="CHEBI:30616"/>
    </ligand>
</feature>
<comment type="subcellular location">
    <subcellularLocation>
        <location evidence="8">Cytoplasm</location>
    </subcellularLocation>
</comment>
<evidence type="ECO:0000256" key="4">
    <source>
        <dbReference type="ARBA" id="ARBA00022840"/>
    </source>
</evidence>
<dbReference type="GO" id="GO:0005829">
    <property type="term" value="C:cytosol"/>
    <property type="evidence" value="ECO:0007669"/>
    <property type="project" value="TreeGrafter"/>
</dbReference>
<evidence type="ECO:0000256" key="5">
    <source>
        <dbReference type="ARBA" id="ARBA00022917"/>
    </source>
</evidence>
<keyword evidence="5 8" id="KW-0648">Protein biosynthesis</keyword>
<dbReference type="InterPro" id="IPR050203">
    <property type="entry name" value="Trp-tRNA_synthetase"/>
</dbReference>
<dbReference type="PRINTS" id="PR01039">
    <property type="entry name" value="TRNASYNTHTRP"/>
</dbReference>
<dbReference type="InterPro" id="IPR001412">
    <property type="entry name" value="aa-tRNA-synth_I_CS"/>
</dbReference>
<evidence type="ECO:0000256" key="7">
    <source>
        <dbReference type="ARBA" id="ARBA00049929"/>
    </source>
</evidence>
<dbReference type="Proteomes" id="UP000474718">
    <property type="component" value="Unassembled WGS sequence"/>
</dbReference>
<dbReference type="AlphaFoldDB" id="A0AAQ1RW62"/>
<feature type="short sequence motif" description="'HIGH' region" evidence="8">
    <location>
        <begin position="18"/>
        <end position="26"/>
    </location>
</feature>
<feature type="short sequence motif" description="'KMSKS' region" evidence="8">
    <location>
        <begin position="201"/>
        <end position="205"/>
    </location>
</feature>
<feature type="binding site" evidence="8">
    <location>
        <begin position="201"/>
        <end position="205"/>
    </location>
    <ligand>
        <name>ATP</name>
        <dbReference type="ChEBI" id="CHEBI:30616"/>
    </ligand>
</feature>